<evidence type="ECO:0000313" key="1">
    <source>
        <dbReference type="EMBL" id="ASU81518.1"/>
    </source>
</evidence>
<dbReference type="AlphaFoldDB" id="A0A223S090"/>
<name>A0A223S090_9ACTN</name>
<evidence type="ECO:0000313" key="2">
    <source>
        <dbReference type="Proteomes" id="UP000215005"/>
    </source>
</evidence>
<organism evidence="1 2">
    <name type="scientific">Nocardiopsis gilva YIM 90087</name>
    <dbReference type="NCBI Taxonomy" id="1235441"/>
    <lineage>
        <taxon>Bacteria</taxon>
        <taxon>Bacillati</taxon>
        <taxon>Actinomycetota</taxon>
        <taxon>Actinomycetes</taxon>
        <taxon>Streptosporangiales</taxon>
        <taxon>Nocardiopsidaceae</taxon>
        <taxon>Nocardiopsis</taxon>
    </lineage>
</organism>
<reference evidence="1 2" key="1">
    <citation type="submission" date="2017-08" db="EMBL/GenBank/DDBJ databases">
        <title>The complete genome sequence of Nocardiopsis gilva YIM 90087.</title>
        <authorList>
            <person name="Yin M."/>
            <person name="Tang S."/>
        </authorList>
    </citation>
    <scope>NUCLEOTIDE SEQUENCE [LARGE SCALE GENOMIC DNA]</scope>
    <source>
        <strain evidence="1 2">YIM 90087</strain>
    </source>
</reference>
<dbReference type="OrthoDB" id="4273469at2"/>
<accession>A0A223S090</accession>
<dbReference type="RefSeq" id="WP_017619515.1">
    <property type="nucleotide sequence ID" value="NZ_ANBG01000245.1"/>
</dbReference>
<proteinExistence type="predicted"/>
<protein>
    <submittedName>
        <fullName evidence="1">Uncharacterized protein</fullName>
    </submittedName>
</protein>
<dbReference type="KEGG" id="ngv:CDO52_00805"/>
<gene>
    <name evidence="1" type="ORF">CDO52_00805</name>
</gene>
<dbReference type="Proteomes" id="UP000215005">
    <property type="component" value="Chromosome"/>
</dbReference>
<keyword evidence="2" id="KW-1185">Reference proteome</keyword>
<sequence length="121" mass="13962">MTSEPAITLYSSDLLSKWGFNDGDEPDIWLDYLDEMGLDWDDIPWPLVPLVRRYLLPALAAHHDIEVYEIESIHNPIRARRVNGIEIDDHAVEPQVQLTPEWVNVPLADALRIAQEGRRHD</sequence>
<dbReference type="EMBL" id="CP022753">
    <property type="protein sequence ID" value="ASU81518.1"/>
    <property type="molecule type" value="Genomic_DNA"/>
</dbReference>